<sequence length="161" mass="18320">GDAHPRAIGCPAKHGAFVTIEEVREYMMKKGVSKWKEVIKSTADTTPEGDSMGFYAVANGANPGIREVWYGKKGAFEDTNKFRGVCHKWFRKKAQAEAFIEDWKESYADVWRREVKKGLDQGLRPRDMELSIEGILYERGEDNIAEDIAKQFDTKLKLDGE</sequence>
<dbReference type="Gene3D" id="3.40.970.10">
    <property type="entry name" value="Ribonuclease H1, N-terminal domain"/>
    <property type="match status" value="1"/>
</dbReference>
<name>A0A6A6DE06_9PEZI</name>
<evidence type="ECO:0000259" key="1">
    <source>
        <dbReference type="Pfam" id="PF01693"/>
    </source>
</evidence>
<keyword evidence="3" id="KW-1185">Reference proteome</keyword>
<protein>
    <recommendedName>
        <fullName evidence="1">Ribonuclease H1 N-terminal domain-containing protein</fullName>
    </recommendedName>
</protein>
<dbReference type="InterPro" id="IPR037056">
    <property type="entry name" value="RNase_H1_N_sf"/>
</dbReference>
<accession>A0A6A6DE06</accession>
<evidence type="ECO:0000313" key="2">
    <source>
        <dbReference type="EMBL" id="KAF2177345.1"/>
    </source>
</evidence>
<reference evidence="2" key="1">
    <citation type="journal article" date="2020" name="Stud. Mycol.">
        <title>101 Dothideomycetes genomes: a test case for predicting lifestyles and emergence of pathogens.</title>
        <authorList>
            <person name="Haridas S."/>
            <person name="Albert R."/>
            <person name="Binder M."/>
            <person name="Bloem J."/>
            <person name="Labutti K."/>
            <person name="Salamov A."/>
            <person name="Andreopoulos B."/>
            <person name="Baker S."/>
            <person name="Barry K."/>
            <person name="Bills G."/>
            <person name="Bluhm B."/>
            <person name="Cannon C."/>
            <person name="Castanera R."/>
            <person name="Culley D."/>
            <person name="Daum C."/>
            <person name="Ezra D."/>
            <person name="Gonzalez J."/>
            <person name="Henrissat B."/>
            <person name="Kuo A."/>
            <person name="Liang C."/>
            <person name="Lipzen A."/>
            <person name="Lutzoni F."/>
            <person name="Magnuson J."/>
            <person name="Mondo S."/>
            <person name="Nolan M."/>
            <person name="Ohm R."/>
            <person name="Pangilinan J."/>
            <person name="Park H.-J."/>
            <person name="Ramirez L."/>
            <person name="Alfaro M."/>
            <person name="Sun H."/>
            <person name="Tritt A."/>
            <person name="Yoshinaga Y."/>
            <person name="Zwiers L.-H."/>
            <person name="Turgeon B."/>
            <person name="Goodwin S."/>
            <person name="Spatafora J."/>
            <person name="Crous P."/>
            <person name="Grigoriev I."/>
        </authorList>
    </citation>
    <scope>NUCLEOTIDE SEQUENCE</scope>
    <source>
        <strain evidence="2">CBS 207.26</strain>
    </source>
</reference>
<dbReference type="EMBL" id="ML994689">
    <property type="protein sequence ID" value="KAF2177345.1"/>
    <property type="molecule type" value="Genomic_DNA"/>
</dbReference>
<proteinExistence type="predicted"/>
<dbReference type="Proteomes" id="UP000800200">
    <property type="component" value="Unassembled WGS sequence"/>
</dbReference>
<feature type="non-terminal residue" evidence="2">
    <location>
        <position position="1"/>
    </location>
</feature>
<dbReference type="AlphaFoldDB" id="A0A6A6DE06"/>
<dbReference type="OrthoDB" id="407198at2759"/>
<gene>
    <name evidence="2" type="ORF">K469DRAFT_603390</name>
</gene>
<evidence type="ECO:0000313" key="3">
    <source>
        <dbReference type="Proteomes" id="UP000800200"/>
    </source>
</evidence>
<feature type="domain" description="Ribonuclease H1 N-terminal" evidence="1">
    <location>
        <begin position="54"/>
        <end position="99"/>
    </location>
</feature>
<dbReference type="Pfam" id="PF01693">
    <property type="entry name" value="Cauli_VI"/>
    <property type="match status" value="1"/>
</dbReference>
<organism evidence="2 3">
    <name type="scientific">Zopfia rhizophila CBS 207.26</name>
    <dbReference type="NCBI Taxonomy" id="1314779"/>
    <lineage>
        <taxon>Eukaryota</taxon>
        <taxon>Fungi</taxon>
        <taxon>Dikarya</taxon>
        <taxon>Ascomycota</taxon>
        <taxon>Pezizomycotina</taxon>
        <taxon>Dothideomycetes</taxon>
        <taxon>Dothideomycetes incertae sedis</taxon>
        <taxon>Zopfiaceae</taxon>
        <taxon>Zopfia</taxon>
    </lineage>
</organism>
<dbReference type="InterPro" id="IPR011320">
    <property type="entry name" value="RNase_H1_N"/>
</dbReference>